<dbReference type="EMBL" id="JBHUOR010000045">
    <property type="protein sequence ID" value="MFD2868794.1"/>
    <property type="molecule type" value="Genomic_DNA"/>
</dbReference>
<dbReference type="SUPFAM" id="SSF158379">
    <property type="entry name" value="YqgQ-like"/>
    <property type="match status" value="1"/>
</dbReference>
<proteinExistence type="predicted"/>
<dbReference type="Proteomes" id="UP001597568">
    <property type="component" value="Unassembled WGS sequence"/>
</dbReference>
<sequence>MAKRVIDIDQIENMQDIRQYLKRFGTFVYTKNRIGDLRMMEADIKELYEAGILDVREYQKARHILRAEELRLEKEGYRQ</sequence>
<evidence type="ECO:0000313" key="2">
    <source>
        <dbReference type="Proteomes" id="UP001597568"/>
    </source>
</evidence>
<protein>
    <submittedName>
        <fullName evidence="1">YqgQ family protein</fullName>
    </submittedName>
</protein>
<dbReference type="Gene3D" id="1.10.287.760">
    <property type="entry name" value="YqgQ-like"/>
    <property type="match status" value="1"/>
</dbReference>
<dbReference type="InterPro" id="IPR009256">
    <property type="entry name" value="YqgQ-like"/>
</dbReference>
<organism evidence="1 2">
    <name type="scientific">Kurthia populi</name>
    <dbReference type="NCBI Taxonomy" id="1562132"/>
    <lineage>
        <taxon>Bacteria</taxon>
        <taxon>Bacillati</taxon>
        <taxon>Bacillota</taxon>
        <taxon>Bacilli</taxon>
        <taxon>Bacillales</taxon>
        <taxon>Caryophanaceae</taxon>
        <taxon>Kurthia</taxon>
    </lineage>
</organism>
<gene>
    <name evidence="1" type="ORF">ACFSY7_09785</name>
</gene>
<name>A0ABW5Y0C2_9BACL</name>
<dbReference type="RefSeq" id="WP_126990279.1">
    <property type="nucleotide sequence ID" value="NZ_JBHUOR010000045.1"/>
</dbReference>
<dbReference type="InterPro" id="IPR023164">
    <property type="entry name" value="YqgQ-like_sf"/>
</dbReference>
<dbReference type="Pfam" id="PF06014">
    <property type="entry name" value="YqgQ-like"/>
    <property type="match status" value="1"/>
</dbReference>
<comment type="caution">
    <text evidence="1">The sequence shown here is derived from an EMBL/GenBank/DDBJ whole genome shotgun (WGS) entry which is preliminary data.</text>
</comment>
<evidence type="ECO:0000313" key="1">
    <source>
        <dbReference type="EMBL" id="MFD2868794.1"/>
    </source>
</evidence>
<reference evidence="2" key="1">
    <citation type="journal article" date="2019" name="Int. J. Syst. Evol. Microbiol.">
        <title>The Global Catalogue of Microorganisms (GCM) 10K type strain sequencing project: providing services to taxonomists for standard genome sequencing and annotation.</title>
        <authorList>
            <consortium name="The Broad Institute Genomics Platform"/>
            <consortium name="The Broad Institute Genome Sequencing Center for Infectious Disease"/>
            <person name="Wu L."/>
            <person name="Ma J."/>
        </authorList>
    </citation>
    <scope>NUCLEOTIDE SEQUENCE [LARGE SCALE GENOMIC DNA]</scope>
    <source>
        <strain evidence="2">KCTC 33522</strain>
    </source>
</reference>
<keyword evidence="2" id="KW-1185">Reference proteome</keyword>
<accession>A0ABW5Y0C2</accession>